<gene>
    <name evidence="2" type="ORF">EFP01_048</name>
</gene>
<evidence type="ECO:0000313" key="3">
    <source>
        <dbReference type="Proteomes" id="UP000224269"/>
    </source>
</evidence>
<feature type="coiled-coil region" evidence="1">
    <location>
        <begin position="89"/>
        <end position="120"/>
    </location>
</feature>
<reference evidence="3" key="1">
    <citation type="submission" date="2016-12" db="EMBL/GenBank/DDBJ databases">
        <authorList>
            <person name="Lee J.-H."/>
            <person name="Kim Y.-T."/>
            <person name="Kim J.-H."/>
            <person name="Ryu S.-R."/>
        </authorList>
    </citation>
    <scope>NUCLEOTIDE SEQUENCE [LARGE SCALE GENOMIC DNA]</scope>
</reference>
<protein>
    <submittedName>
        <fullName evidence="2">Uncharacterized protein</fullName>
    </submittedName>
</protein>
<sequence>MSKKAKRVGFISEEDMRTWTEYLATGHVHDKNHAKQLERLSKRDISLGDVATIVDFMSRRNDGYITALIEQNSVNEKLFNKLGVTDEMRNEAKAEYEVELKQAQEEIKKLQEELAEKLQKGE</sequence>
<keyword evidence="1" id="KW-0175">Coiled coil</keyword>
<evidence type="ECO:0000313" key="2">
    <source>
        <dbReference type="EMBL" id="APZ81975.1"/>
    </source>
</evidence>
<name>A0A288TZP7_9CAUD</name>
<organism evidence="2 3">
    <name type="scientific">Enterococcus phage EFP01</name>
    <dbReference type="NCBI Taxonomy" id="1926594"/>
    <lineage>
        <taxon>Viruses</taxon>
        <taxon>Duplodnaviria</taxon>
        <taxon>Heunggongvirae</taxon>
        <taxon>Uroviricota</taxon>
        <taxon>Caudoviricetes</taxon>
        <taxon>Herelleviridae</taxon>
        <taxon>Brockvirinae</taxon>
        <taxon>Schiekvirus</taxon>
        <taxon>Schiekvirus EFP01</taxon>
    </lineage>
</organism>
<dbReference type="EMBL" id="KY549443">
    <property type="protein sequence ID" value="APZ81975.1"/>
    <property type="molecule type" value="Genomic_DNA"/>
</dbReference>
<accession>A0A288TZP7</accession>
<keyword evidence="3" id="KW-1185">Reference proteome</keyword>
<evidence type="ECO:0000256" key="1">
    <source>
        <dbReference type="SAM" id="Coils"/>
    </source>
</evidence>
<proteinExistence type="predicted"/>
<dbReference type="Proteomes" id="UP000224269">
    <property type="component" value="Segment"/>
</dbReference>